<dbReference type="SUPFAM" id="SSF64158">
    <property type="entry name" value="2,3-Bisphosphoglycerate-independent phosphoglycerate mutase, substrate-binding domain"/>
    <property type="match status" value="1"/>
</dbReference>
<evidence type="ECO:0000256" key="6">
    <source>
        <dbReference type="ARBA" id="ARBA00023152"/>
    </source>
</evidence>
<dbReference type="PANTHER" id="PTHR31637:SF0">
    <property type="entry name" value="2,3-BISPHOSPHOGLYCERATE-INDEPENDENT PHOSPHOGLYCERATE MUTASE"/>
    <property type="match status" value="1"/>
</dbReference>
<dbReference type="CDD" id="cd16010">
    <property type="entry name" value="iPGM"/>
    <property type="match status" value="1"/>
</dbReference>
<keyword evidence="6" id="KW-0324">Glycolysis</keyword>
<dbReference type="GO" id="GO:0030145">
    <property type="term" value="F:manganese ion binding"/>
    <property type="evidence" value="ECO:0007669"/>
    <property type="project" value="InterPro"/>
</dbReference>
<proteinExistence type="inferred from homology"/>
<sequence>MTIRPGAEALPAPRAVLIVLDGWGLAPAGPGNAVEMANTPVFDEIWSSYPHTTLTACGPAVGLPEGQMGNSEVGHLNLGAGSVIRQDLMRIDEAVADGQFDENEVLLNAVKGATRTHLIGLVSDGGVHSSLEHLQALIAQVSSASTGEVIVHAFTDGRDTLPTAGAGYLTKVDAWCAKAGNARVGSVIGRYFAMDRDSRWDRVQKAADLMLGGQGEFAATTGSEAVEAAYARDETDEFILPTTVGDDTAIRAGDSVICFNFRPDRMREIVRALADPSFTDVDRRGVEPVGRLASMTEYVEGWPYPVAFPPHRPDVTISSVIAGAGLRQLHVAETEKYPHVTYFFNGGEEAPYEGERREMVQSPRDVATYDMKPAMSGPEAAAAFVSAWQQDEPGFGIINFANADMVGHTGSIPAAVEAVETVDRCLGTVLEAVHASGGVCVVTADHGNADNMLEPDGSPNTAHSLNPVPLIVTTHGPTLREGGVLADVAPTLLGILGIAQPAGMTGVSLING</sequence>
<evidence type="ECO:0000256" key="2">
    <source>
        <dbReference type="ARBA" id="ARBA00004798"/>
    </source>
</evidence>
<dbReference type="InterPro" id="IPR017850">
    <property type="entry name" value="Alkaline_phosphatase_core_sf"/>
</dbReference>
<dbReference type="InterPro" id="IPR006124">
    <property type="entry name" value="Metalloenzyme"/>
</dbReference>
<dbReference type="InterPro" id="IPR005995">
    <property type="entry name" value="Pgm_bpd_ind"/>
</dbReference>
<evidence type="ECO:0000256" key="8">
    <source>
        <dbReference type="ARBA" id="ARBA00023235"/>
    </source>
</evidence>
<accession>A0A6J7CXF9</accession>
<comment type="cofactor">
    <cofactor evidence="1">
        <name>Mn(2+)</name>
        <dbReference type="ChEBI" id="CHEBI:29035"/>
    </cofactor>
</comment>
<dbReference type="Pfam" id="PF01676">
    <property type="entry name" value="Metalloenzyme"/>
    <property type="match status" value="1"/>
</dbReference>
<feature type="domain" description="BPG-independent PGAM N-terminal" evidence="10">
    <location>
        <begin position="91"/>
        <end position="299"/>
    </location>
</feature>
<keyword evidence="8" id="KW-0413">Isomerase</keyword>
<dbReference type="GO" id="GO:0006096">
    <property type="term" value="P:glycolytic process"/>
    <property type="evidence" value="ECO:0007669"/>
    <property type="project" value="UniProtKB-UniPathway"/>
</dbReference>
<dbReference type="EMBL" id="CAFBLU010000002">
    <property type="protein sequence ID" value="CAB4860819.1"/>
    <property type="molecule type" value="Genomic_DNA"/>
</dbReference>
<name>A0A6J7CXF9_9ZZZZ</name>
<dbReference type="NCBIfam" id="TIGR01307">
    <property type="entry name" value="pgm_bpd_ind"/>
    <property type="match status" value="1"/>
</dbReference>
<dbReference type="Pfam" id="PF06415">
    <property type="entry name" value="iPGM_N"/>
    <property type="match status" value="1"/>
</dbReference>
<gene>
    <name evidence="11" type="ORF">UFOPK3444_00162</name>
</gene>
<dbReference type="EC" id="5.4.2.12" evidence="4"/>
<dbReference type="HAMAP" id="MF_01038">
    <property type="entry name" value="GpmI"/>
    <property type="match status" value="1"/>
</dbReference>
<dbReference type="GO" id="GO:0006007">
    <property type="term" value="P:glucose catabolic process"/>
    <property type="evidence" value="ECO:0007669"/>
    <property type="project" value="InterPro"/>
</dbReference>
<dbReference type="FunFam" id="3.40.1450.10:FF:000002">
    <property type="entry name" value="2,3-bisphosphoglycerate-independent phosphoglycerate mutase"/>
    <property type="match status" value="1"/>
</dbReference>
<dbReference type="SUPFAM" id="SSF53649">
    <property type="entry name" value="Alkaline phosphatase-like"/>
    <property type="match status" value="1"/>
</dbReference>
<dbReference type="InterPro" id="IPR011258">
    <property type="entry name" value="BPG-indep_PGM_N"/>
</dbReference>
<evidence type="ECO:0000256" key="4">
    <source>
        <dbReference type="ARBA" id="ARBA00012026"/>
    </source>
</evidence>
<feature type="domain" description="Metalloenzyme" evidence="9">
    <location>
        <begin position="14"/>
        <end position="498"/>
    </location>
</feature>
<comment type="similarity">
    <text evidence="3">Belongs to the BPG-independent phosphoglycerate mutase family.</text>
</comment>
<organism evidence="11">
    <name type="scientific">freshwater metagenome</name>
    <dbReference type="NCBI Taxonomy" id="449393"/>
    <lineage>
        <taxon>unclassified sequences</taxon>
        <taxon>metagenomes</taxon>
        <taxon>ecological metagenomes</taxon>
    </lineage>
</organism>
<dbReference type="PIRSF" id="PIRSF001492">
    <property type="entry name" value="IPGAM"/>
    <property type="match status" value="1"/>
</dbReference>
<keyword evidence="5" id="KW-0479">Metal-binding</keyword>
<dbReference type="PANTHER" id="PTHR31637">
    <property type="entry name" value="2,3-BISPHOSPHOGLYCERATE-INDEPENDENT PHOSPHOGLYCERATE MUTASE"/>
    <property type="match status" value="1"/>
</dbReference>
<reference evidence="11" key="1">
    <citation type="submission" date="2020-05" db="EMBL/GenBank/DDBJ databases">
        <authorList>
            <person name="Chiriac C."/>
            <person name="Salcher M."/>
            <person name="Ghai R."/>
            <person name="Kavagutti S V."/>
        </authorList>
    </citation>
    <scope>NUCLEOTIDE SEQUENCE</scope>
</reference>
<dbReference type="AlphaFoldDB" id="A0A6J7CXF9"/>
<protein>
    <recommendedName>
        <fullName evidence="4">phosphoglycerate mutase (2,3-diphosphoglycerate-independent)</fullName>
        <ecNumber evidence="4">5.4.2.12</ecNumber>
    </recommendedName>
</protein>
<evidence type="ECO:0000256" key="7">
    <source>
        <dbReference type="ARBA" id="ARBA00023211"/>
    </source>
</evidence>
<dbReference type="UniPathway" id="UPA00109">
    <property type="reaction ID" value="UER00186"/>
</dbReference>
<dbReference type="GO" id="GO:0005829">
    <property type="term" value="C:cytosol"/>
    <property type="evidence" value="ECO:0007669"/>
    <property type="project" value="TreeGrafter"/>
</dbReference>
<evidence type="ECO:0000259" key="10">
    <source>
        <dbReference type="Pfam" id="PF06415"/>
    </source>
</evidence>
<evidence type="ECO:0000313" key="11">
    <source>
        <dbReference type="EMBL" id="CAB4860819.1"/>
    </source>
</evidence>
<dbReference type="Gene3D" id="3.40.1450.10">
    <property type="entry name" value="BPG-independent phosphoglycerate mutase, domain B"/>
    <property type="match status" value="1"/>
</dbReference>
<dbReference type="GO" id="GO:0004619">
    <property type="term" value="F:phosphoglycerate mutase activity"/>
    <property type="evidence" value="ECO:0007669"/>
    <property type="project" value="UniProtKB-EC"/>
</dbReference>
<keyword evidence="7" id="KW-0464">Manganese</keyword>
<comment type="pathway">
    <text evidence="2">Carbohydrate degradation; glycolysis; pyruvate from D-glyceraldehyde 3-phosphate: step 3/5.</text>
</comment>
<evidence type="ECO:0000256" key="5">
    <source>
        <dbReference type="ARBA" id="ARBA00022723"/>
    </source>
</evidence>
<evidence type="ECO:0000256" key="1">
    <source>
        <dbReference type="ARBA" id="ARBA00001936"/>
    </source>
</evidence>
<dbReference type="InterPro" id="IPR036646">
    <property type="entry name" value="PGAM_B_sf"/>
</dbReference>
<dbReference type="Gene3D" id="3.40.720.10">
    <property type="entry name" value="Alkaline Phosphatase, subunit A"/>
    <property type="match status" value="1"/>
</dbReference>
<evidence type="ECO:0000256" key="3">
    <source>
        <dbReference type="ARBA" id="ARBA00008819"/>
    </source>
</evidence>
<evidence type="ECO:0000259" key="9">
    <source>
        <dbReference type="Pfam" id="PF01676"/>
    </source>
</evidence>